<reference evidence="4" key="1">
    <citation type="submission" date="2014-03" db="EMBL/GenBank/DDBJ databases">
        <title>The Genome Sequence of Puccinia striiformis f. sp. tritici PST-78.</title>
        <authorList>
            <consortium name="The Broad Institute Genome Sequencing Platform"/>
            <person name="Cuomo C."/>
            <person name="Hulbert S."/>
            <person name="Chen X."/>
            <person name="Walker B."/>
            <person name="Young S.K."/>
            <person name="Zeng Q."/>
            <person name="Gargeya S."/>
            <person name="Fitzgerald M."/>
            <person name="Haas B."/>
            <person name="Abouelleil A."/>
            <person name="Alvarado L."/>
            <person name="Arachchi H.M."/>
            <person name="Berlin A.M."/>
            <person name="Chapman S.B."/>
            <person name="Goldberg J."/>
            <person name="Griggs A."/>
            <person name="Gujja S."/>
            <person name="Hansen M."/>
            <person name="Howarth C."/>
            <person name="Imamovic A."/>
            <person name="Larimer J."/>
            <person name="McCowan C."/>
            <person name="Montmayeur A."/>
            <person name="Murphy C."/>
            <person name="Neiman D."/>
            <person name="Pearson M."/>
            <person name="Priest M."/>
            <person name="Roberts A."/>
            <person name="Saif S."/>
            <person name="Shea T."/>
            <person name="Sisk P."/>
            <person name="Sykes S."/>
            <person name="Wortman J."/>
            <person name="Nusbaum C."/>
            <person name="Birren B."/>
        </authorList>
    </citation>
    <scope>NUCLEOTIDE SEQUENCE [LARGE SCALE GENOMIC DNA]</scope>
    <source>
        <strain evidence="4">race PST-78</strain>
    </source>
</reference>
<sequence length="115" mass="13257">MDELYAKSMKELTTLQASLKEQKIMDLPNELKYYQQHNHAIGYLALALSLMTFLIICFRYYKNGKNRQNPHPTTPIECTMESIQESNKNMVPTPAPRQTQAHHANTSAKQIYLDA</sequence>
<keyword evidence="2" id="KW-0472">Membrane</keyword>
<name>A0A0L0UPI2_9BASI</name>
<evidence type="ECO:0000313" key="3">
    <source>
        <dbReference type="EMBL" id="KNE88967.1"/>
    </source>
</evidence>
<feature type="region of interest" description="Disordered" evidence="1">
    <location>
        <begin position="85"/>
        <end position="115"/>
    </location>
</feature>
<comment type="caution">
    <text evidence="3">The sequence shown here is derived from an EMBL/GenBank/DDBJ whole genome shotgun (WGS) entry which is preliminary data.</text>
</comment>
<gene>
    <name evidence="3" type="ORF">PSTG_17581</name>
</gene>
<evidence type="ECO:0000256" key="1">
    <source>
        <dbReference type="SAM" id="MobiDB-lite"/>
    </source>
</evidence>
<keyword evidence="4" id="KW-1185">Reference proteome</keyword>
<feature type="compositionally biased region" description="Polar residues" evidence="1">
    <location>
        <begin position="85"/>
        <end position="109"/>
    </location>
</feature>
<feature type="transmembrane region" description="Helical" evidence="2">
    <location>
        <begin position="40"/>
        <end position="61"/>
    </location>
</feature>
<dbReference type="EMBL" id="AJIL01000644">
    <property type="protein sequence ID" value="KNE88967.1"/>
    <property type="molecule type" value="Genomic_DNA"/>
</dbReference>
<protein>
    <submittedName>
        <fullName evidence="3">Uncharacterized protein</fullName>
    </submittedName>
</protein>
<accession>A0A0L0UPI2</accession>
<evidence type="ECO:0000313" key="4">
    <source>
        <dbReference type="Proteomes" id="UP000054564"/>
    </source>
</evidence>
<proteinExistence type="predicted"/>
<keyword evidence="2" id="KW-0812">Transmembrane</keyword>
<keyword evidence="2" id="KW-1133">Transmembrane helix</keyword>
<evidence type="ECO:0000256" key="2">
    <source>
        <dbReference type="SAM" id="Phobius"/>
    </source>
</evidence>
<dbReference type="AlphaFoldDB" id="A0A0L0UPI2"/>
<dbReference type="Proteomes" id="UP000054564">
    <property type="component" value="Unassembled WGS sequence"/>
</dbReference>
<organism evidence="3 4">
    <name type="scientific">Puccinia striiformis f. sp. tritici PST-78</name>
    <dbReference type="NCBI Taxonomy" id="1165861"/>
    <lineage>
        <taxon>Eukaryota</taxon>
        <taxon>Fungi</taxon>
        <taxon>Dikarya</taxon>
        <taxon>Basidiomycota</taxon>
        <taxon>Pucciniomycotina</taxon>
        <taxon>Pucciniomycetes</taxon>
        <taxon>Pucciniales</taxon>
        <taxon>Pucciniaceae</taxon>
        <taxon>Puccinia</taxon>
    </lineage>
</organism>